<dbReference type="PANTHER" id="PTHR10961:SF7">
    <property type="entry name" value="FAD DEPENDENT OXIDOREDUCTASE DOMAIN-CONTAINING PROTEIN"/>
    <property type="match status" value="1"/>
</dbReference>
<dbReference type="Gene3D" id="3.50.50.60">
    <property type="entry name" value="FAD/NAD(P)-binding domain"/>
    <property type="match status" value="1"/>
</dbReference>
<comment type="caution">
    <text evidence="7">The sequence shown here is derived from an EMBL/GenBank/DDBJ whole genome shotgun (WGS) entry which is preliminary data.</text>
</comment>
<reference evidence="7" key="1">
    <citation type="journal article" date="2018" name="BMC Genomics">
        <title>Comparative genomics of the wheat fungal pathogen Pyrenophora tritici-repentis reveals chromosomal variations and genome plasticity.</title>
        <authorList>
            <person name="Moolhuijzen P."/>
            <person name="See P.T."/>
            <person name="Hane J.K."/>
            <person name="Shi G."/>
            <person name="Liu Z."/>
            <person name="Oliver R.P."/>
            <person name="Moffat C.S."/>
        </authorList>
    </citation>
    <scope>NUCLEOTIDE SEQUENCE [LARGE SCALE GENOMIC DNA]</scope>
    <source>
        <strain evidence="7">M4</strain>
    </source>
</reference>
<dbReference type="InterPro" id="IPR012337">
    <property type="entry name" value="RNaseH-like_sf"/>
</dbReference>
<dbReference type="GO" id="GO:0003676">
    <property type="term" value="F:nucleic acid binding"/>
    <property type="evidence" value="ECO:0007669"/>
    <property type="project" value="InterPro"/>
</dbReference>
<dbReference type="InterPro" id="IPR036397">
    <property type="entry name" value="RNaseH_sf"/>
</dbReference>
<evidence type="ECO:0000256" key="5">
    <source>
        <dbReference type="ARBA" id="ARBA00023002"/>
    </source>
</evidence>
<dbReference type="RefSeq" id="XP_065964902.1">
    <property type="nucleotide sequence ID" value="XM_066102700.1"/>
</dbReference>
<evidence type="ECO:0000256" key="1">
    <source>
        <dbReference type="ARBA" id="ARBA00001974"/>
    </source>
</evidence>
<dbReference type="Pfam" id="PF01266">
    <property type="entry name" value="DAO"/>
    <property type="match status" value="1"/>
</dbReference>
<dbReference type="GeneID" id="6340027"/>
<dbReference type="GO" id="GO:0050660">
    <property type="term" value="F:flavin adenine dinucleotide binding"/>
    <property type="evidence" value="ECO:0007669"/>
    <property type="project" value="InterPro"/>
</dbReference>
<dbReference type="Proteomes" id="UP000245464">
    <property type="component" value="Chromosome 1"/>
</dbReference>
<dbReference type="AlphaFoldDB" id="A0A834VTF0"/>
<comment type="similarity">
    <text evidence="2">Belongs to the MSOX/MTOX family.</text>
</comment>
<sequence length="574" mass="64726">MLSQVHDVIVVGGGAIGLAAAYEVAKAGKSTLVLEQSCLFNAAGSSNDLARMYRTMYTEPFMAELAFKSMKIWKELEMDSGTSLRTMSGLLNFGDPTMGADTPEGTLMGPIANLENMHMPFRKMTKQEMENEYPFKNLPEEWEGIFAPDNGVINVPLLLRTLARLAKDYGAHTQQYTEVKKLVPVKENDEDIWKIEARVNRDKAVSFRARKIIIATGAYTNHVVQPSFNFKLKLNIWEMVASYFTVNAGPNGTSFPSMWFQFANDKRGRSRLFYGFPTVEWGPPNVCRIAVDAATRQITDPDRRCGSIVNPEDIHDTQQFIEKHLVGVDYTTPAYTLSCLQTNTFDNMFVLDYIPEQYLQGGAKDSVAVFTAGWAMKFVPLIGRALKDMVLNGHSEYALEEFKIDRLDLKSKGKDGRSQAGIIDEVDGDFANPWEYLYLEASVASITCQYSYLQWAPGHNDVKGNEKADTLAKEAAKERPTTSTIASLAYLGTEINKIQKTEQLMEYKRYTDRPTKNRSSYSRIFKLNTHTTIKVPKGTPREISSAFYSLKLGHGYFNSYLKRFNKRDCNLCIL</sequence>
<evidence type="ECO:0000259" key="6">
    <source>
        <dbReference type="Pfam" id="PF01266"/>
    </source>
</evidence>
<keyword evidence="5" id="KW-0560">Oxidoreductase</keyword>
<proteinExistence type="inferred from homology"/>
<dbReference type="InterPro" id="IPR036188">
    <property type="entry name" value="FAD/NAD-bd_sf"/>
</dbReference>
<comment type="cofactor">
    <cofactor evidence="1">
        <name>FAD</name>
        <dbReference type="ChEBI" id="CHEBI:57692"/>
    </cofactor>
</comment>
<dbReference type="Gene3D" id="3.30.420.10">
    <property type="entry name" value="Ribonuclease H-like superfamily/Ribonuclease H"/>
    <property type="match status" value="1"/>
</dbReference>
<dbReference type="InterPro" id="IPR006076">
    <property type="entry name" value="FAD-dep_OxRdtase"/>
</dbReference>
<dbReference type="Gene3D" id="3.30.9.10">
    <property type="entry name" value="D-Amino Acid Oxidase, subunit A, domain 2"/>
    <property type="match status" value="1"/>
</dbReference>
<name>A0A834VTF0_9PLEO</name>
<accession>A0A834VTF0</accession>
<gene>
    <name evidence="7" type="ORF">PtrM4_003960</name>
</gene>
<evidence type="ECO:0000313" key="7">
    <source>
        <dbReference type="EMBL" id="KAF7576156.1"/>
    </source>
</evidence>
<evidence type="ECO:0000313" key="8">
    <source>
        <dbReference type="Proteomes" id="UP000245464"/>
    </source>
</evidence>
<protein>
    <submittedName>
        <fullName evidence="7">DadA, Glycine-D-amino acid oxidase (Deaminating)</fullName>
    </submittedName>
</protein>
<dbReference type="GO" id="GO:0008115">
    <property type="term" value="F:sarcosine oxidase activity"/>
    <property type="evidence" value="ECO:0007669"/>
    <property type="project" value="TreeGrafter"/>
</dbReference>
<dbReference type="InterPro" id="IPR045170">
    <property type="entry name" value="MTOX"/>
</dbReference>
<organism evidence="7 8">
    <name type="scientific">Pyrenophora tritici-repentis</name>
    <dbReference type="NCBI Taxonomy" id="45151"/>
    <lineage>
        <taxon>Eukaryota</taxon>
        <taxon>Fungi</taxon>
        <taxon>Dikarya</taxon>
        <taxon>Ascomycota</taxon>
        <taxon>Pezizomycotina</taxon>
        <taxon>Dothideomycetes</taxon>
        <taxon>Pleosporomycetidae</taxon>
        <taxon>Pleosporales</taxon>
        <taxon>Pleosporineae</taxon>
        <taxon>Pleosporaceae</taxon>
        <taxon>Pyrenophora</taxon>
    </lineage>
</organism>
<dbReference type="SUPFAM" id="SSF51905">
    <property type="entry name" value="FAD/NAD(P)-binding domain"/>
    <property type="match status" value="1"/>
</dbReference>
<evidence type="ECO:0000256" key="4">
    <source>
        <dbReference type="ARBA" id="ARBA00022827"/>
    </source>
</evidence>
<keyword evidence="3" id="KW-0285">Flavoprotein</keyword>
<dbReference type="EMBL" id="NQIK02000001">
    <property type="protein sequence ID" value="KAF7576156.1"/>
    <property type="molecule type" value="Genomic_DNA"/>
</dbReference>
<feature type="domain" description="FAD dependent oxidoreductase" evidence="6">
    <location>
        <begin position="7"/>
        <end position="388"/>
    </location>
</feature>
<evidence type="ECO:0000256" key="3">
    <source>
        <dbReference type="ARBA" id="ARBA00022630"/>
    </source>
</evidence>
<dbReference type="PANTHER" id="PTHR10961">
    <property type="entry name" value="PEROXISOMAL SARCOSINE OXIDASE"/>
    <property type="match status" value="1"/>
</dbReference>
<dbReference type="KEGG" id="ptrr:6340027"/>
<keyword evidence="4" id="KW-0274">FAD</keyword>
<dbReference type="SUPFAM" id="SSF53098">
    <property type="entry name" value="Ribonuclease H-like"/>
    <property type="match status" value="1"/>
</dbReference>
<evidence type="ECO:0000256" key="2">
    <source>
        <dbReference type="ARBA" id="ARBA00010989"/>
    </source>
</evidence>